<dbReference type="EMBL" id="AUZX01010614">
    <property type="protein sequence ID" value="EQD46795.1"/>
    <property type="molecule type" value="Genomic_DNA"/>
</dbReference>
<accession>T1AXH5</accession>
<gene>
    <name evidence="1" type="ORF">B1A_14463</name>
</gene>
<organism evidence="1">
    <name type="scientific">mine drainage metagenome</name>
    <dbReference type="NCBI Taxonomy" id="410659"/>
    <lineage>
        <taxon>unclassified sequences</taxon>
        <taxon>metagenomes</taxon>
        <taxon>ecological metagenomes</taxon>
    </lineage>
</organism>
<feature type="non-terminal residue" evidence="1">
    <location>
        <position position="83"/>
    </location>
</feature>
<protein>
    <recommendedName>
        <fullName evidence="2">Monogalactosyldiacylglycerol synthase</fullName>
    </recommendedName>
</protein>
<proteinExistence type="predicted"/>
<comment type="caution">
    <text evidence="1">The sequence shown here is derived from an EMBL/GenBank/DDBJ whole genome shotgun (WGS) entry which is preliminary data.</text>
</comment>
<evidence type="ECO:0000313" key="1">
    <source>
        <dbReference type="EMBL" id="EQD46795.1"/>
    </source>
</evidence>
<reference evidence="1" key="2">
    <citation type="journal article" date="2014" name="ISME J.">
        <title>Microbial stratification in low pH oxic and suboxic macroscopic growths along an acid mine drainage.</title>
        <authorList>
            <person name="Mendez-Garcia C."/>
            <person name="Mesa V."/>
            <person name="Sprenger R.R."/>
            <person name="Richter M."/>
            <person name="Diez M.S."/>
            <person name="Solano J."/>
            <person name="Bargiela R."/>
            <person name="Golyshina O.V."/>
            <person name="Manteca A."/>
            <person name="Ramos J.L."/>
            <person name="Gallego J.R."/>
            <person name="Llorente I."/>
            <person name="Martins Dos Santos V.A."/>
            <person name="Jensen O.N."/>
            <person name="Pelaez A.I."/>
            <person name="Sanchez J."/>
            <person name="Ferrer M."/>
        </authorList>
    </citation>
    <scope>NUCLEOTIDE SEQUENCE</scope>
</reference>
<name>T1AXH5_9ZZZZ</name>
<reference evidence="1" key="1">
    <citation type="submission" date="2013-08" db="EMBL/GenBank/DDBJ databases">
        <authorList>
            <person name="Mendez C."/>
            <person name="Richter M."/>
            <person name="Ferrer M."/>
            <person name="Sanchez J."/>
        </authorList>
    </citation>
    <scope>NUCLEOTIDE SEQUENCE</scope>
</reference>
<evidence type="ECO:0008006" key="2">
    <source>
        <dbReference type="Google" id="ProtNLM"/>
    </source>
</evidence>
<dbReference type="AlphaFoldDB" id="T1AXH5"/>
<sequence>MSKRVLVVSARMGAGHHGAANEIISRMEQRGWETRLVDFLDASPFAGRFLERTYHFQIESAPWSYDLIYWLWSRVKFLAPMAT</sequence>